<evidence type="ECO:0000256" key="5">
    <source>
        <dbReference type="ARBA" id="ARBA00023136"/>
    </source>
</evidence>
<reference evidence="11 12" key="1">
    <citation type="submission" date="2023-09" db="EMBL/GenBank/DDBJ databases">
        <authorList>
            <person name="Rey-Velasco X."/>
        </authorList>
    </citation>
    <scope>NUCLEOTIDE SEQUENCE [LARGE SCALE GENOMIC DNA]</scope>
    <source>
        <strain evidence="11 12">W431</strain>
    </source>
</reference>
<feature type="chain" id="PRO_5046353726" evidence="8">
    <location>
        <begin position="33"/>
        <end position="992"/>
    </location>
</feature>
<dbReference type="InterPro" id="IPR039426">
    <property type="entry name" value="TonB-dep_rcpt-like"/>
</dbReference>
<feature type="domain" description="TonB-dependent receptor plug" evidence="9">
    <location>
        <begin position="142"/>
        <end position="234"/>
    </location>
</feature>
<keyword evidence="4 7" id="KW-0812">Transmembrane</keyword>
<keyword evidence="11" id="KW-0675">Receptor</keyword>
<name>A0ABU3A447_9GAMM</name>
<evidence type="ECO:0000256" key="2">
    <source>
        <dbReference type="ARBA" id="ARBA00022448"/>
    </source>
</evidence>
<evidence type="ECO:0000256" key="4">
    <source>
        <dbReference type="ARBA" id="ARBA00022692"/>
    </source>
</evidence>
<evidence type="ECO:0000313" key="12">
    <source>
        <dbReference type="Proteomes" id="UP001266357"/>
    </source>
</evidence>
<evidence type="ECO:0000313" key="11">
    <source>
        <dbReference type="EMBL" id="MDT0604680.1"/>
    </source>
</evidence>
<evidence type="ECO:0000256" key="1">
    <source>
        <dbReference type="ARBA" id="ARBA00004571"/>
    </source>
</evidence>
<evidence type="ECO:0000256" key="3">
    <source>
        <dbReference type="ARBA" id="ARBA00022452"/>
    </source>
</evidence>
<evidence type="ECO:0000256" key="8">
    <source>
        <dbReference type="SAM" id="SignalP"/>
    </source>
</evidence>
<organism evidence="11 12">
    <name type="scientific">Thalassotalea castellviae</name>
    <dbReference type="NCBI Taxonomy" id="3075612"/>
    <lineage>
        <taxon>Bacteria</taxon>
        <taxon>Pseudomonadati</taxon>
        <taxon>Pseudomonadota</taxon>
        <taxon>Gammaproteobacteria</taxon>
        <taxon>Alteromonadales</taxon>
        <taxon>Colwelliaceae</taxon>
        <taxon>Thalassotalea</taxon>
    </lineage>
</organism>
<evidence type="ECO:0000256" key="6">
    <source>
        <dbReference type="ARBA" id="ARBA00023237"/>
    </source>
</evidence>
<gene>
    <name evidence="11" type="ORF">RM573_13805</name>
</gene>
<comment type="similarity">
    <text evidence="7">Belongs to the TonB-dependent receptor family.</text>
</comment>
<keyword evidence="2 7" id="KW-0813">Transport</keyword>
<feature type="signal peptide" evidence="8">
    <location>
        <begin position="1"/>
        <end position="32"/>
    </location>
</feature>
<keyword evidence="6 7" id="KW-0998">Cell outer membrane</keyword>
<evidence type="ECO:0000259" key="9">
    <source>
        <dbReference type="Pfam" id="PF07715"/>
    </source>
</evidence>
<dbReference type="InterPro" id="IPR036942">
    <property type="entry name" value="Beta-barrel_TonB_sf"/>
</dbReference>
<dbReference type="Pfam" id="PF25183">
    <property type="entry name" value="OMP_b-brl_4"/>
    <property type="match status" value="1"/>
</dbReference>
<dbReference type="Pfam" id="PF13620">
    <property type="entry name" value="CarboxypepD_reg"/>
    <property type="match status" value="1"/>
</dbReference>
<dbReference type="Gene3D" id="2.60.40.1120">
    <property type="entry name" value="Carboxypeptidase-like, regulatory domain"/>
    <property type="match status" value="1"/>
</dbReference>
<keyword evidence="8" id="KW-0732">Signal</keyword>
<keyword evidence="5 7" id="KW-0472">Membrane</keyword>
<comment type="subcellular location">
    <subcellularLocation>
        <location evidence="1 7">Cell outer membrane</location>
        <topology evidence="1 7">Multi-pass membrane protein</topology>
    </subcellularLocation>
</comment>
<evidence type="ECO:0000259" key="10">
    <source>
        <dbReference type="Pfam" id="PF25183"/>
    </source>
</evidence>
<proteinExistence type="inferred from homology"/>
<comment type="caution">
    <text evidence="11">The sequence shown here is derived from an EMBL/GenBank/DDBJ whole genome shotgun (WGS) entry which is preliminary data.</text>
</comment>
<sequence length="992" mass="107807">MKSSNTNYLKTFKRSLTAVAISTVIGMSSASAEDVRGVVSLTQGTAEGITVKAVNLETGTTRRISLSDDGSYRLAKLPSGPYEVTVSKGNTVLALEKVRVSLGKNTITNFEVAAPDSDVEVIQVVASTVATVDLTSSDSGLTIGEADIDVMPIARNITAVALLAPGVVKGDTTFGNAASFGGSSVAENICYINGMEVTNTRNGLGCGQLPFDFYKEFQVKTGGYSARYGRATGGAINATAKSGTNKWEFGARATYTPDSWRSDNEQMSRANGGTGTGYRNDAINKQTDKEITLSVGGPIIEDTLFFYAMVNPKDSTRTYGWQPSFWNHYLADNQVRDRESQDDVFWGATVDWDISENHRLSYFGYSNKTESIETIYAYDDVLTAQRGDEIGANKRLRGGETHSISYTGYITDDLIISALYGTIDADYETSPTETICPQVNDARSPAPAVLATGCGQGGTFGENTDSNTQYSFDIEYAFGDHTITAGYELQERDTTRISKPSGGHSYTYYTLGAGASIQGLNGVLFTNNSDTPQEYVRDRIFSGGGGFTSDIEAYFIEDKWEATEDLTLSIGFRVDSFENYGVTGNTLTQFTTDVAPRLGLSWDPTGNGESKIFATAGQYYLPIANNTIFRAASGVDDRTTHYTFTGINSADGTPIGAAPVNGSEANSQVVNSTPQPPTKDTFQAAEAEPFSKVEYIIGYEGMLDDEYSVLVKGTYRFVETALDDYCGAYANAYCMMLNPGSDASIYLDADGDGFRDNSTLTTFDNDTTIQLPEGINKYYGLETTIRYQGEKLNWSANWTWSHSYGNFEGAVKSDNGQQDAGLTTDFDFPALMDGAYGNLPNDRRHVFKFYGSYEVMEDLVLGWNSTLSSGRPRGIQGGSYWSTDGDLYGSYGDTYYITQDDGSLDYFPRGSNGTTSWTFNVDLSANYSFEVNDIDMLLTLDIYNVLDNDAATTVVDNYEGIGWAAGGRNQFYGAAKTWQTPRFATLGLEVSF</sequence>
<dbReference type="InterPro" id="IPR012910">
    <property type="entry name" value="Plug_dom"/>
</dbReference>
<dbReference type="InterPro" id="IPR013784">
    <property type="entry name" value="Carb-bd-like_fold"/>
</dbReference>
<dbReference type="SUPFAM" id="SSF49452">
    <property type="entry name" value="Starch-binding domain-like"/>
    <property type="match status" value="1"/>
</dbReference>
<dbReference type="Proteomes" id="UP001266357">
    <property type="component" value="Unassembled WGS sequence"/>
</dbReference>
<evidence type="ECO:0000256" key="7">
    <source>
        <dbReference type="PROSITE-ProRule" id="PRU01360"/>
    </source>
</evidence>
<dbReference type="RefSeq" id="WP_311583241.1">
    <property type="nucleotide sequence ID" value="NZ_JAVRIF010000008.1"/>
</dbReference>
<dbReference type="SUPFAM" id="SSF56935">
    <property type="entry name" value="Porins"/>
    <property type="match status" value="1"/>
</dbReference>
<dbReference type="Gene3D" id="2.40.170.20">
    <property type="entry name" value="TonB-dependent receptor, beta-barrel domain"/>
    <property type="match status" value="1"/>
</dbReference>
<keyword evidence="12" id="KW-1185">Reference proteome</keyword>
<protein>
    <submittedName>
        <fullName evidence="11">TonB-dependent receptor</fullName>
    </submittedName>
</protein>
<dbReference type="PROSITE" id="PS52016">
    <property type="entry name" value="TONB_DEPENDENT_REC_3"/>
    <property type="match status" value="1"/>
</dbReference>
<dbReference type="Gene3D" id="2.170.130.10">
    <property type="entry name" value="TonB-dependent receptor, plug domain"/>
    <property type="match status" value="1"/>
</dbReference>
<dbReference type="InterPro" id="IPR057601">
    <property type="entry name" value="Oar-like_b-barrel"/>
</dbReference>
<dbReference type="Pfam" id="PF07715">
    <property type="entry name" value="Plug"/>
    <property type="match status" value="1"/>
</dbReference>
<accession>A0ABU3A447</accession>
<keyword evidence="3 7" id="KW-1134">Transmembrane beta strand</keyword>
<dbReference type="EMBL" id="JAVRIF010000008">
    <property type="protein sequence ID" value="MDT0604680.1"/>
    <property type="molecule type" value="Genomic_DNA"/>
</dbReference>
<dbReference type="InterPro" id="IPR037066">
    <property type="entry name" value="Plug_dom_sf"/>
</dbReference>
<feature type="domain" description="TonB-dependent transporter Oar-like beta-barrel" evidence="10">
    <location>
        <begin position="337"/>
        <end position="593"/>
    </location>
</feature>